<dbReference type="InterPro" id="IPR010035">
    <property type="entry name" value="Thi_S"/>
</dbReference>
<evidence type="ECO:0000313" key="1">
    <source>
        <dbReference type="EMBL" id="ASK63915.1"/>
    </source>
</evidence>
<evidence type="ECO:0000313" key="2">
    <source>
        <dbReference type="Proteomes" id="UP000198312"/>
    </source>
</evidence>
<organism evidence="1 2">
    <name type="scientific">Virgibacillus phasianinus</name>
    <dbReference type="NCBI Taxonomy" id="2017483"/>
    <lineage>
        <taxon>Bacteria</taxon>
        <taxon>Bacillati</taxon>
        <taxon>Bacillota</taxon>
        <taxon>Bacilli</taxon>
        <taxon>Bacillales</taxon>
        <taxon>Bacillaceae</taxon>
        <taxon>Virgibacillus</taxon>
    </lineage>
</organism>
<sequence length="67" mass="7526">MNLTINGKVIPLPEDVTSVRDVMMHFNLNQQVVIVEHNGEILNREHHDHQGIKNGDKLELVQFVGGG</sequence>
<dbReference type="NCBIfam" id="TIGR01683">
    <property type="entry name" value="thiS"/>
    <property type="match status" value="1"/>
</dbReference>
<protein>
    <submittedName>
        <fullName evidence="1">Thiamine biosynthesis protein ThiS</fullName>
    </submittedName>
</protein>
<dbReference type="RefSeq" id="WP_089063173.1">
    <property type="nucleotide sequence ID" value="NZ_CP022315.1"/>
</dbReference>
<dbReference type="CDD" id="cd00565">
    <property type="entry name" value="Ubl_ThiS"/>
    <property type="match status" value="1"/>
</dbReference>
<reference evidence="1 2" key="1">
    <citation type="submission" date="2017-07" db="EMBL/GenBank/DDBJ databases">
        <title>Virgibacillus sp. LM2416.</title>
        <authorList>
            <person name="Tak E.J."/>
            <person name="Bae J.-W."/>
        </authorList>
    </citation>
    <scope>NUCLEOTIDE SEQUENCE [LARGE SCALE GENOMIC DNA]</scope>
    <source>
        <strain evidence="1 2">LM2416</strain>
    </source>
</reference>
<dbReference type="PANTHER" id="PTHR34472:SF1">
    <property type="entry name" value="SULFUR CARRIER PROTEIN THIS"/>
    <property type="match status" value="1"/>
</dbReference>
<keyword evidence="2" id="KW-1185">Reference proteome</keyword>
<name>A0A220U798_9BACI</name>
<dbReference type="InterPro" id="IPR003749">
    <property type="entry name" value="ThiS/MoaD-like"/>
</dbReference>
<dbReference type="Proteomes" id="UP000198312">
    <property type="component" value="Chromosome"/>
</dbReference>
<dbReference type="InterPro" id="IPR012675">
    <property type="entry name" value="Beta-grasp_dom_sf"/>
</dbReference>
<dbReference type="OrthoDB" id="9798559at2"/>
<dbReference type="KEGG" id="vil:CFK37_18010"/>
<gene>
    <name evidence="1" type="primary">thiS</name>
    <name evidence="1" type="ORF">CFK37_18010</name>
</gene>
<proteinExistence type="predicted"/>
<dbReference type="PANTHER" id="PTHR34472">
    <property type="entry name" value="SULFUR CARRIER PROTEIN THIS"/>
    <property type="match status" value="1"/>
</dbReference>
<dbReference type="EMBL" id="CP022315">
    <property type="protein sequence ID" value="ASK63915.1"/>
    <property type="molecule type" value="Genomic_DNA"/>
</dbReference>
<dbReference type="SUPFAM" id="SSF54285">
    <property type="entry name" value="MoaD/ThiS"/>
    <property type="match status" value="1"/>
</dbReference>
<dbReference type="InterPro" id="IPR016155">
    <property type="entry name" value="Mopterin_synth/thiamin_S_b"/>
</dbReference>
<accession>A0A220U798</accession>
<dbReference type="Pfam" id="PF02597">
    <property type="entry name" value="ThiS"/>
    <property type="match status" value="1"/>
</dbReference>
<dbReference type="Gene3D" id="3.10.20.30">
    <property type="match status" value="1"/>
</dbReference>
<dbReference type="AlphaFoldDB" id="A0A220U798"/>